<dbReference type="Gene3D" id="1.10.10.10">
    <property type="entry name" value="Winged helix-like DNA-binding domain superfamily/Winged helix DNA-binding domain"/>
    <property type="match status" value="1"/>
</dbReference>
<reference evidence="3 4" key="1">
    <citation type="submission" date="2023-08" db="EMBL/GenBank/DDBJ databases">
        <title>A Necator americanus chromosomal reference genome.</title>
        <authorList>
            <person name="Ilik V."/>
            <person name="Petrzelkova K.J."/>
            <person name="Pardy F."/>
            <person name="Fuh T."/>
            <person name="Niatou-Singa F.S."/>
            <person name="Gouil Q."/>
            <person name="Baker L."/>
            <person name="Ritchie M.E."/>
            <person name="Jex A.R."/>
            <person name="Gazzola D."/>
            <person name="Li H."/>
            <person name="Toshio Fujiwara R."/>
            <person name="Zhan B."/>
            <person name="Aroian R.V."/>
            <person name="Pafco B."/>
            <person name="Schwarz E.M."/>
        </authorList>
    </citation>
    <scope>NUCLEOTIDE SEQUENCE [LARGE SCALE GENOMIC DNA]</scope>
    <source>
        <strain evidence="3 4">Aroian</strain>
        <tissue evidence="3">Whole animal</tissue>
    </source>
</reference>
<proteinExistence type="predicted"/>
<dbReference type="PANTHER" id="PTHR46060">
    <property type="entry name" value="MARINER MOS1 TRANSPOSASE-LIKE PROTEIN"/>
    <property type="match status" value="1"/>
</dbReference>
<dbReference type="InterPro" id="IPR001888">
    <property type="entry name" value="Transposase_1"/>
</dbReference>
<dbReference type="InterPro" id="IPR036388">
    <property type="entry name" value="WH-like_DNA-bd_sf"/>
</dbReference>
<comment type="caution">
    <text evidence="3">The sequence shown here is derived from an EMBL/GenBank/DDBJ whole genome shotgun (WGS) entry which is preliminary data.</text>
</comment>
<evidence type="ECO:0000259" key="2">
    <source>
        <dbReference type="Pfam" id="PF17906"/>
    </source>
</evidence>
<dbReference type="Pfam" id="PF01359">
    <property type="entry name" value="Transposase_1"/>
    <property type="match status" value="1"/>
</dbReference>
<name>A0ABR1EXK0_NECAM</name>
<dbReference type="InterPro" id="IPR036397">
    <property type="entry name" value="RNaseH_sf"/>
</dbReference>
<feature type="domain" description="Mos1 transposase HTH" evidence="2">
    <location>
        <begin position="125"/>
        <end position="174"/>
    </location>
</feature>
<dbReference type="InterPro" id="IPR052709">
    <property type="entry name" value="Transposase-MT_Hybrid"/>
</dbReference>
<organism evidence="3 4">
    <name type="scientific">Necator americanus</name>
    <name type="common">Human hookworm</name>
    <dbReference type="NCBI Taxonomy" id="51031"/>
    <lineage>
        <taxon>Eukaryota</taxon>
        <taxon>Metazoa</taxon>
        <taxon>Ecdysozoa</taxon>
        <taxon>Nematoda</taxon>
        <taxon>Chromadorea</taxon>
        <taxon>Rhabditida</taxon>
        <taxon>Rhabditina</taxon>
        <taxon>Rhabditomorpha</taxon>
        <taxon>Strongyloidea</taxon>
        <taxon>Ancylostomatidae</taxon>
        <taxon>Bunostominae</taxon>
        <taxon>Necator</taxon>
    </lineage>
</organism>
<evidence type="ECO:0000256" key="1">
    <source>
        <dbReference type="SAM" id="MobiDB-lite"/>
    </source>
</evidence>
<feature type="region of interest" description="Disordered" evidence="1">
    <location>
        <begin position="245"/>
        <end position="266"/>
    </location>
</feature>
<dbReference type="InterPro" id="IPR041426">
    <property type="entry name" value="Mos1_HTH"/>
</dbReference>
<dbReference type="EMBL" id="JAVFWL010000007">
    <property type="protein sequence ID" value="KAK6767323.1"/>
    <property type="molecule type" value="Genomic_DNA"/>
</dbReference>
<dbReference type="PANTHER" id="PTHR46060:SF1">
    <property type="entry name" value="MARINER MOS1 TRANSPOSASE-LIKE PROTEIN"/>
    <property type="match status" value="1"/>
</dbReference>
<sequence>MFNDLNEAGKRIGLRINRKKTQFIKNTHCEDGGIQHEGSQIVETSSYVYLGLSMTMENDLRKELNRRMRAAWAAFAAVWEAMDQLTDQDLRAHLFDSTVLPALCYAAETWADSAASEMDIPGGKKQHFRHLLYFAFRRGQKATEAARDICAVYGEDTITARTARNWFAKFKNGNFDLDDSLRSGRPSDFDEDSLKALLKEDGRRSSRELAEKMYCDQKTILNHLHSNKENRLQIAAQHLARHRATRKQRKEWVAPGGTPKPRAKQDLHPKKTMICVWWDWEGLVHWEMLEKNKTVEKNLYIAQLHRVKEAIQLKRPHRRGQVILLHDNARPHTANIVKAALQELDWEVLQHPPYSPDLAPTDYHLFRSLSNQMRGVTFDNNEDLENWLNNFFESRPGGFWQNGINKLVERWEQVVNNDGEYIID</sequence>
<dbReference type="Gene3D" id="3.30.420.10">
    <property type="entry name" value="Ribonuclease H-like superfamily/Ribonuclease H"/>
    <property type="match status" value="1"/>
</dbReference>
<protein>
    <recommendedName>
        <fullName evidence="2">Mos1 transposase HTH domain-containing protein</fullName>
    </recommendedName>
</protein>
<evidence type="ECO:0000313" key="4">
    <source>
        <dbReference type="Proteomes" id="UP001303046"/>
    </source>
</evidence>
<evidence type="ECO:0000313" key="3">
    <source>
        <dbReference type="EMBL" id="KAK6767323.1"/>
    </source>
</evidence>
<dbReference type="Proteomes" id="UP001303046">
    <property type="component" value="Unassembled WGS sequence"/>
</dbReference>
<accession>A0ABR1EXK0</accession>
<dbReference type="Pfam" id="PF17906">
    <property type="entry name" value="HTH_48"/>
    <property type="match status" value="1"/>
</dbReference>
<dbReference type="Gene3D" id="1.10.10.1450">
    <property type="match status" value="1"/>
</dbReference>
<keyword evidence="4" id="KW-1185">Reference proteome</keyword>
<gene>
    <name evidence="3" type="primary">Necator_2022.05.29.01.07.g94</name>
    <name evidence="3" type="ORF">RB195_026542</name>
</gene>